<gene>
    <name evidence="1" type="ORF">Q604_UNBC07871G0001</name>
</gene>
<dbReference type="EMBL" id="AZMM01007871">
    <property type="protein sequence ID" value="ETJ37952.1"/>
    <property type="molecule type" value="Genomic_DNA"/>
</dbReference>
<comment type="caution">
    <text evidence="1">The sequence shown here is derived from an EMBL/GenBank/DDBJ whole genome shotgun (WGS) entry which is preliminary data.</text>
</comment>
<name>W1Y5Z3_9ZZZZ</name>
<organism evidence="1">
    <name type="scientific">human gut metagenome</name>
    <dbReference type="NCBI Taxonomy" id="408170"/>
    <lineage>
        <taxon>unclassified sequences</taxon>
        <taxon>metagenomes</taxon>
        <taxon>organismal metagenomes</taxon>
    </lineage>
</organism>
<dbReference type="AlphaFoldDB" id="W1Y5Z3"/>
<feature type="non-terminal residue" evidence="1">
    <location>
        <position position="33"/>
    </location>
</feature>
<evidence type="ECO:0000313" key="1">
    <source>
        <dbReference type="EMBL" id="ETJ37952.1"/>
    </source>
</evidence>
<proteinExistence type="predicted"/>
<accession>W1Y5Z3</accession>
<sequence length="33" mass="3796">MRQRTIVCPLIQNDGAYLLCKMADDRGVFPGQW</sequence>
<reference evidence="1" key="1">
    <citation type="submission" date="2013-12" db="EMBL/GenBank/DDBJ databases">
        <title>A Varibaculum cambriense genome reconstructed from a premature infant gut community with otherwise low bacterial novelty that shifts toward anaerobic metabolism during the third week of life.</title>
        <authorList>
            <person name="Brown C.T."/>
            <person name="Sharon I."/>
            <person name="Thomas B.C."/>
            <person name="Castelle C.J."/>
            <person name="Morowitz M.J."/>
            <person name="Banfield J.F."/>
        </authorList>
    </citation>
    <scope>NUCLEOTIDE SEQUENCE</scope>
</reference>
<protein>
    <submittedName>
        <fullName evidence="1">Nucleoside triphosphatase nudI</fullName>
    </submittedName>
</protein>
<dbReference type="Gene3D" id="3.90.79.10">
    <property type="entry name" value="Nucleoside Triphosphate Pyrophosphohydrolase"/>
    <property type="match status" value="1"/>
</dbReference>